<dbReference type="InterPro" id="IPR013108">
    <property type="entry name" value="Amidohydro_3"/>
</dbReference>
<comment type="caution">
    <text evidence="2">The sequence shown here is derived from an EMBL/GenBank/DDBJ whole genome shotgun (WGS) entry which is preliminary data.</text>
</comment>
<dbReference type="Proteomes" id="UP000261931">
    <property type="component" value="Unassembled WGS sequence"/>
</dbReference>
<dbReference type="CDD" id="cd01300">
    <property type="entry name" value="YtcJ_like"/>
    <property type="match status" value="1"/>
</dbReference>
<dbReference type="Pfam" id="PF07969">
    <property type="entry name" value="Amidohydro_3"/>
    <property type="match status" value="1"/>
</dbReference>
<evidence type="ECO:0000313" key="2">
    <source>
        <dbReference type="EMBL" id="RFP75571.1"/>
    </source>
</evidence>
<organism evidence="2 3">
    <name type="scientific">Hydrogenophaga borbori</name>
    <dbReference type="NCBI Taxonomy" id="2294117"/>
    <lineage>
        <taxon>Bacteria</taxon>
        <taxon>Pseudomonadati</taxon>
        <taxon>Pseudomonadota</taxon>
        <taxon>Betaproteobacteria</taxon>
        <taxon>Burkholderiales</taxon>
        <taxon>Comamonadaceae</taxon>
        <taxon>Hydrogenophaga</taxon>
    </lineage>
</organism>
<gene>
    <name evidence="2" type="ORF">DY262_21030</name>
</gene>
<dbReference type="PANTHER" id="PTHR22642:SF2">
    <property type="entry name" value="PROTEIN LONG AFTER FAR-RED 3"/>
    <property type="match status" value="1"/>
</dbReference>
<proteinExistence type="predicted"/>
<evidence type="ECO:0000313" key="3">
    <source>
        <dbReference type="Proteomes" id="UP000261931"/>
    </source>
</evidence>
<feature type="domain" description="Amidohydrolase 3" evidence="1">
    <location>
        <begin position="52"/>
        <end position="527"/>
    </location>
</feature>
<dbReference type="PANTHER" id="PTHR22642">
    <property type="entry name" value="IMIDAZOLONEPROPIONASE"/>
    <property type="match status" value="1"/>
</dbReference>
<dbReference type="InterPro" id="IPR011059">
    <property type="entry name" value="Metal-dep_hydrolase_composite"/>
</dbReference>
<dbReference type="GO" id="GO:0016810">
    <property type="term" value="F:hydrolase activity, acting on carbon-nitrogen (but not peptide) bonds"/>
    <property type="evidence" value="ECO:0007669"/>
    <property type="project" value="InterPro"/>
</dbReference>
<dbReference type="Gene3D" id="3.10.310.70">
    <property type="match status" value="1"/>
</dbReference>
<accession>A0A372EDX7</accession>
<dbReference type="InterPro" id="IPR033932">
    <property type="entry name" value="YtcJ-like"/>
</dbReference>
<dbReference type="InterPro" id="IPR032466">
    <property type="entry name" value="Metal_Hydrolase"/>
</dbReference>
<dbReference type="RefSeq" id="WP_116961008.1">
    <property type="nucleotide sequence ID" value="NZ_QVLS01000019.1"/>
</dbReference>
<dbReference type="SUPFAM" id="SSF51556">
    <property type="entry name" value="Metallo-dependent hydrolases"/>
    <property type="match status" value="1"/>
</dbReference>
<name>A0A372EDX7_9BURK</name>
<evidence type="ECO:0000259" key="1">
    <source>
        <dbReference type="Pfam" id="PF07969"/>
    </source>
</evidence>
<keyword evidence="3" id="KW-1185">Reference proteome</keyword>
<dbReference type="SUPFAM" id="SSF51338">
    <property type="entry name" value="Composite domain of metallo-dependent hydrolases"/>
    <property type="match status" value="1"/>
</dbReference>
<dbReference type="Gene3D" id="2.30.40.10">
    <property type="entry name" value="Urease, subunit C, domain 1"/>
    <property type="match status" value="1"/>
</dbReference>
<keyword evidence="2" id="KW-0378">Hydrolase</keyword>
<sequence>MPEARNPTGRVLLRNARIYPDASGAHATALLMEGGRVRWLGQAGEALPPADEVIDAGGATVLPSFIDAHAHLWWMAMDRLVWQLSGPQAPASIPELLDALRERARGDGDWLVGHGLSEARLAERRLPTRAEIDRAVADRPVVLRRVCGHAAVANTEALRRAGYREDSPDPPGGLLEREDGVPNGIMREAAAVPLYPLLPRPAADELASALHAVARHALSLGVGTVVEAAVGFTAGFEAEWDLWCRVRDQGGFPLRMGFMFAIGATEAALRGLRPSLDPRWRAATLKCFSDGTLGSQTAALHQPYCACAQRKGLLMGSPAALRHGVSVAAAAGWQVAIHAIGDHGVDEALDALRTAAPLADGRPHRVEHLGLLSDGALDRLAATGAAVATQPSFIGRMGDGFAAALGPERAQRLYPARSLVERGVRLVGSSDAPAGDFSPFASMADARERRTPSGAVLGARERLDAAEALRSHTENAARAMGLWDRIGHLNVGADADLILVDTDPFQAEAAAVRRTRVLRHVLGGRTVWTA</sequence>
<dbReference type="Gene3D" id="3.20.20.140">
    <property type="entry name" value="Metal-dependent hydrolases"/>
    <property type="match status" value="1"/>
</dbReference>
<protein>
    <submittedName>
        <fullName evidence="2">Amidohydrolase</fullName>
    </submittedName>
</protein>
<dbReference type="AlphaFoldDB" id="A0A372EDX7"/>
<dbReference type="EMBL" id="QVLS01000019">
    <property type="protein sequence ID" value="RFP75571.1"/>
    <property type="molecule type" value="Genomic_DNA"/>
</dbReference>
<reference evidence="2 3" key="1">
    <citation type="submission" date="2018-08" db="EMBL/GenBank/DDBJ databases">
        <title>Hydrogenophaga sp. LA-38 isolated from sludge.</title>
        <authorList>
            <person name="Im W.-T."/>
        </authorList>
    </citation>
    <scope>NUCLEOTIDE SEQUENCE [LARGE SCALE GENOMIC DNA]</scope>
    <source>
        <strain evidence="2 3">LA-38</strain>
    </source>
</reference>